<evidence type="ECO:0000313" key="3">
    <source>
        <dbReference type="EMBL" id="EED88257.1"/>
    </source>
</evidence>
<keyword evidence="4" id="KW-1185">Reference proteome</keyword>
<dbReference type="GeneID" id="7453093"/>
<dbReference type="PaxDb" id="35128-Thaps10744"/>
<dbReference type="CDD" id="cd00035">
    <property type="entry name" value="ChtBD1"/>
    <property type="match status" value="1"/>
</dbReference>
<evidence type="ECO:0000256" key="1">
    <source>
        <dbReference type="SAM" id="MobiDB-lite"/>
    </source>
</evidence>
<feature type="region of interest" description="Disordered" evidence="1">
    <location>
        <begin position="446"/>
        <end position="709"/>
    </location>
</feature>
<evidence type="ECO:0000256" key="2">
    <source>
        <dbReference type="SAM" id="SignalP"/>
    </source>
</evidence>
<sequence>MKSIVFLSSVALASTDASSVRGGSNVNVNRVSKPNHAAVVDTAASHMHKRRSLQTTDTNDNEAYWWHERNSDEKDIVYMYDTPPVDESSTSSNNDSNMETHSSALHSKESSPANALDEGTIAYVPLGNGDTMMSSYSAQENTADKSFTVYSVNVDKTPDTSDLPYRQPTRTPTPKPTSSPTDVEIKYYYPIWADNVKGCSSSGEPPSAYFTGGGDYLFDSKQMCCEMWFNGDSICMGTQINEEDVLAMNTDETAMDQYMFEMNGPEAYSAGDGSGDAKPTAPSADTGPSPTPYPQSYSIITSPPFASTTGSPTMVNSTDENSTPSPSASDGTSTTFPPIGITAPLTPLPTPPVPLTPSGLTPWPTYANIPDTAAPQPGAFQITNRPTLIPVAQTSVPEPVPTTPPIETPVFDQFFNPTPAPFGITESPSANRGIIGSMPPVGTPFPTAFTPQPSLTGGNSSTTTPIPTFSGSSSSSGNVTSSPPFSGNTTTPIPTFAGSSSSSGNVTSSPPFSGNTTTPIPTFAGSSSSSGNVTSSPPFSGNTTTPIPTFAGSDSSSGNVTSSPPFSGNTTTPIPTFTGSSSSSGNVTSSPPFSGNTTTPIPTFTGSGSSSGNATSSPPFSSNTTTPIPTFTGSSSSSIGSNSTTTPQPTNTVTAGGSSVSTSFNTPQPTFAGTSSGNATFGTPQPTNMSTTGGSSFSSSPPVSASTTGWPTYQETTIITVSSNVEEPLVSEEPLESCQGEPCSEGDGTWCRSKYTFCGEGEEYCNDESQWTPDCGTQPPITVAGERMGPLLLTHSTSFNAGFVDSLNPMMTLDVTAGVNGGTLEYEMLSQVFFPVDVVEIDVDGSSVSSVTGIEEWSDYHLVLDAGKHTVTFKYIENPASLSTQALDQIILPSGYEGVAWMDGISYTDA</sequence>
<dbReference type="EMBL" id="CM000651">
    <property type="protein sequence ID" value="EED88257.1"/>
    <property type="molecule type" value="Genomic_DNA"/>
</dbReference>
<dbReference type="AlphaFoldDB" id="B8CEE1"/>
<feature type="compositionally biased region" description="Low complexity" evidence="1">
    <location>
        <begin position="690"/>
        <end position="709"/>
    </location>
</feature>
<evidence type="ECO:0000313" key="4">
    <source>
        <dbReference type="Proteomes" id="UP000001449"/>
    </source>
</evidence>
<dbReference type="KEGG" id="tps:THAPSDRAFT_10744"/>
<protein>
    <submittedName>
        <fullName evidence="3">Uncharacterized protein</fullName>
    </submittedName>
</protein>
<accession>B8CEE1</accession>
<feature type="compositionally biased region" description="Low complexity" evidence="1">
    <location>
        <begin position="553"/>
        <end position="663"/>
    </location>
</feature>
<feature type="compositionally biased region" description="Low complexity" evidence="1">
    <location>
        <begin position="459"/>
        <end position="486"/>
    </location>
</feature>
<gene>
    <name evidence="3" type="ORF">THAPSDRAFT_10744</name>
</gene>
<keyword evidence="2" id="KW-0732">Signal</keyword>
<name>B8CEE1_THAPS</name>
<feature type="compositionally biased region" description="Low complexity" evidence="1">
    <location>
        <begin position="495"/>
        <end position="513"/>
    </location>
</feature>
<dbReference type="Proteomes" id="UP000001449">
    <property type="component" value="Chromosome 17"/>
</dbReference>
<feature type="region of interest" description="Disordered" evidence="1">
    <location>
        <begin position="81"/>
        <end position="114"/>
    </location>
</feature>
<feature type="signal peptide" evidence="2">
    <location>
        <begin position="1"/>
        <end position="17"/>
    </location>
</feature>
<feature type="region of interest" description="Disordered" evidence="1">
    <location>
        <begin position="264"/>
        <end position="348"/>
    </location>
</feature>
<feature type="compositionally biased region" description="Polar residues" evidence="1">
    <location>
        <begin position="294"/>
        <end position="336"/>
    </location>
</feature>
<dbReference type="InParanoid" id="B8CEE1"/>
<feature type="compositionally biased region" description="Low complexity" evidence="1">
    <location>
        <begin position="88"/>
        <end position="97"/>
    </location>
</feature>
<feature type="chain" id="PRO_5002870055" evidence="2">
    <location>
        <begin position="18"/>
        <end position="910"/>
    </location>
</feature>
<feature type="compositionally biased region" description="Polar residues" evidence="1">
    <location>
        <begin position="449"/>
        <end position="458"/>
    </location>
</feature>
<feature type="compositionally biased region" description="Low complexity" evidence="1">
    <location>
        <begin position="522"/>
        <end position="540"/>
    </location>
</feature>
<dbReference type="RefSeq" id="XP_002294423.1">
    <property type="nucleotide sequence ID" value="XM_002294387.1"/>
</dbReference>
<feature type="compositionally biased region" description="Polar residues" evidence="1">
    <location>
        <begin position="664"/>
        <end position="689"/>
    </location>
</feature>
<feature type="region of interest" description="Disordered" evidence="1">
    <location>
        <begin position="157"/>
        <end position="180"/>
    </location>
</feature>
<proteinExistence type="predicted"/>
<reference evidence="3 4" key="2">
    <citation type="journal article" date="2008" name="Nature">
        <title>The Phaeodactylum genome reveals the evolutionary history of diatom genomes.</title>
        <authorList>
            <person name="Bowler C."/>
            <person name="Allen A.E."/>
            <person name="Badger J.H."/>
            <person name="Grimwood J."/>
            <person name="Jabbari K."/>
            <person name="Kuo A."/>
            <person name="Maheswari U."/>
            <person name="Martens C."/>
            <person name="Maumus F."/>
            <person name="Otillar R.P."/>
            <person name="Rayko E."/>
            <person name="Salamov A."/>
            <person name="Vandepoele K."/>
            <person name="Beszteri B."/>
            <person name="Gruber A."/>
            <person name="Heijde M."/>
            <person name="Katinka M."/>
            <person name="Mock T."/>
            <person name="Valentin K."/>
            <person name="Verret F."/>
            <person name="Berges J.A."/>
            <person name="Brownlee C."/>
            <person name="Cadoret J.P."/>
            <person name="Chiovitti A."/>
            <person name="Choi C.J."/>
            <person name="Coesel S."/>
            <person name="De Martino A."/>
            <person name="Detter J.C."/>
            <person name="Durkin C."/>
            <person name="Falciatore A."/>
            <person name="Fournet J."/>
            <person name="Haruta M."/>
            <person name="Huysman M.J."/>
            <person name="Jenkins B.D."/>
            <person name="Jiroutova K."/>
            <person name="Jorgensen R.E."/>
            <person name="Joubert Y."/>
            <person name="Kaplan A."/>
            <person name="Kroger N."/>
            <person name="Kroth P.G."/>
            <person name="La Roche J."/>
            <person name="Lindquist E."/>
            <person name="Lommer M."/>
            <person name="Martin-Jezequel V."/>
            <person name="Lopez P.J."/>
            <person name="Lucas S."/>
            <person name="Mangogna M."/>
            <person name="McGinnis K."/>
            <person name="Medlin L.K."/>
            <person name="Montsant A."/>
            <person name="Oudot-Le Secq M.P."/>
            <person name="Napoli C."/>
            <person name="Obornik M."/>
            <person name="Parker M.S."/>
            <person name="Petit J.L."/>
            <person name="Porcel B.M."/>
            <person name="Poulsen N."/>
            <person name="Robison M."/>
            <person name="Rychlewski L."/>
            <person name="Rynearson T.A."/>
            <person name="Schmutz J."/>
            <person name="Shapiro H."/>
            <person name="Siaut M."/>
            <person name="Stanley M."/>
            <person name="Sussman M.R."/>
            <person name="Taylor A.R."/>
            <person name="Vardi A."/>
            <person name="von Dassow P."/>
            <person name="Vyverman W."/>
            <person name="Willis A."/>
            <person name="Wyrwicz L.S."/>
            <person name="Rokhsar D.S."/>
            <person name="Weissenbach J."/>
            <person name="Armbrust E.V."/>
            <person name="Green B.R."/>
            <person name="Van de Peer Y."/>
            <person name="Grigoriev I.V."/>
        </authorList>
    </citation>
    <scope>NUCLEOTIDE SEQUENCE [LARGE SCALE GENOMIC DNA]</scope>
    <source>
        <strain evidence="3 4">CCMP1335</strain>
    </source>
</reference>
<dbReference type="HOGENOM" id="CLU_319472_0_0_1"/>
<reference evidence="3 4" key="1">
    <citation type="journal article" date="2004" name="Science">
        <title>The genome of the diatom Thalassiosira pseudonana: ecology, evolution, and metabolism.</title>
        <authorList>
            <person name="Armbrust E.V."/>
            <person name="Berges J.A."/>
            <person name="Bowler C."/>
            <person name="Green B.R."/>
            <person name="Martinez D."/>
            <person name="Putnam N.H."/>
            <person name="Zhou S."/>
            <person name="Allen A.E."/>
            <person name="Apt K.E."/>
            <person name="Bechner M."/>
            <person name="Brzezinski M.A."/>
            <person name="Chaal B.K."/>
            <person name="Chiovitti A."/>
            <person name="Davis A.K."/>
            <person name="Demarest M.S."/>
            <person name="Detter J.C."/>
            <person name="Glavina T."/>
            <person name="Goodstein D."/>
            <person name="Hadi M.Z."/>
            <person name="Hellsten U."/>
            <person name="Hildebrand M."/>
            <person name="Jenkins B.D."/>
            <person name="Jurka J."/>
            <person name="Kapitonov V.V."/>
            <person name="Kroger N."/>
            <person name="Lau W.W."/>
            <person name="Lane T.W."/>
            <person name="Larimer F.W."/>
            <person name="Lippmeier J.C."/>
            <person name="Lucas S."/>
            <person name="Medina M."/>
            <person name="Montsant A."/>
            <person name="Obornik M."/>
            <person name="Parker M.S."/>
            <person name="Palenik B."/>
            <person name="Pazour G.J."/>
            <person name="Richardson P.M."/>
            <person name="Rynearson T.A."/>
            <person name="Saito M.A."/>
            <person name="Schwartz D.C."/>
            <person name="Thamatrakoln K."/>
            <person name="Valentin K."/>
            <person name="Vardi A."/>
            <person name="Wilkerson F.P."/>
            <person name="Rokhsar D.S."/>
        </authorList>
    </citation>
    <scope>NUCLEOTIDE SEQUENCE [LARGE SCALE GENOMIC DNA]</scope>
    <source>
        <strain evidence="3 4">CCMP1335</strain>
    </source>
</reference>
<organism evidence="3 4">
    <name type="scientific">Thalassiosira pseudonana</name>
    <name type="common">Marine diatom</name>
    <name type="synonym">Cyclotella nana</name>
    <dbReference type="NCBI Taxonomy" id="35128"/>
    <lineage>
        <taxon>Eukaryota</taxon>
        <taxon>Sar</taxon>
        <taxon>Stramenopiles</taxon>
        <taxon>Ochrophyta</taxon>
        <taxon>Bacillariophyta</taxon>
        <taxon>Coscinodiscophyceae</taxon>
        <taxon>Thalassiosirophycidae</taxon>
        <taxon>Thalassiosirales</taxon>
        <taxon>Thalassiosiraceae</taxon>
        <taxon>Thalassiosira</taxon>
    </lineage>
</organism>
<feature type="compositionally biased region" description="Polar residues" evidence="1">
    <location>
        <begin position="99"/>
        <end position="113"/>
    </location>
</feature>